<evidence type="ECO:0000313" key="3">
    <source>
        <dbReference type="EMBL" id="CAH9082510.1"/>
    </source>
</evidence>
<reference evidence="3" key="1">
    <citation type="submission" date="2022-07" db="EMBL/GenBank/DDBJ databases">
        <authorList>
            <person name="Macas J."/>
            <person name="Novak P."/>
            <person name="Neumann P."/>
        </authorList>
    </citation>
    <scope>NUCLEOTIDE SEQUENCE</scope>
</reference>
<accession>A0AAV0CT28</accession>
<dbReference type="InterPro" id="IPR050796">
    <property type="entry name" value="SCF_F-box_component"/>
</dbReference>
<evidence type="ECO:0008006" key="5">
    <source>
        <dbReference type="Google" id="ProtNLM"/>
    </source>
</evidence>
<dbReference type="AlphaFoldDB" id="A0AAV0CT28"/>
<evidence type="ECO:0000259" key="1">
    <source>
        <dbReference type="Pfam" id="PF00646"/>
    </source>
</evidence>
<dbReference type="Pfam" id="PF00646">
    <property type="entry name" value="F-box"/>
    <property type="match status" value="1"/>
</dbReference>
<protein>
    <recommendedName>
        <fullName evidence="5">F-box domain-containing protein</fullName>
    </recommendedName>
</protein>
<evidence type="ECO:0000259" key="2">
    <source>
        <dbReference type="Pfam" id="PF24750"/>
    </source>
</evidence>
<name>A0AAV0CT28_9ASTE</name>
<gene>
    <name evidence="3" type="ORF">CEPIT_LOCUS8119</name>
</gene>
<evidence type="ECO:0000313" key="4">
    <source>
        <dbReference type="Proteomes" id="UP001152523"/>
    </source>
</evidence>
<sequence length="417" mass="48167">MDEQVMLGVLLCLPPKAIYRFRVVSKTWNELISHPFFIERYDGRRRRGGPRLLALFQTSVCYSDRWPPTYHTNILSVDLPRNRKLWRFLKLRDCKVINSSGGLILCAARSNDAFYPNDYYVLNRITQKLVSLPPTKWLCFGTIGLMCEENKHELAAKYIVVRTAIGSSLNLGIETYSSETGVWSAKRSITFPDRYKINLISGDPSVMNGVFHWAPHLYKTMALYRPRENNFQFIDAPVDLHLHDHPLLIPLIHYSHKSHAFTRSSIEDGDMLWYSTMDFRATMTVFVLPKCIEDGANNTIRPTIITCNEWVVVYRISVSSLWNDVILLSPNERKGVVKEILLDAFVPAQKKEKNNSLVVILRVERGGVYLYDLDSKSMECIRYSGRLVSKNDDGYDNYSRRLWPYLEPFSLSAYALN</sequence>
<dbReference type="PANTHER" id="PTHR31672">
    <property type="entry name" value="BNACNNG10540D PROTEIN"/>
    <property type="match status" value="1"/>
</dbReference>
<proteinExistence type="predicted"/>
<dbReference type="InterPro" id="IPR001810">
    <property type="entry name" value="F-box_dom"/>
</dbReference>
<dbReference type="InterPro" id="IPR056592">
    <property type="entry name" value="Beta-prop_At3g26010-like"/>
</dbReference>
<feature type="domain" description="F-box" evidence="1">
    <location>
        <begin position="7"/>
        <end position="36"/>
    </location>
</feature>
<dbReference type="EMBL" id="CAMAPF010000038">
    <property type="protein sequence ID" value="CAH9082510.1"/>
    <property type="molecule type" value="Genomic_DNA"/>
</dbReference>
<dbReference type="InterPro" id="IPR036047">
    <property type="entry name" value="F-box-like_dom_sf"/>
</dbReference>
<comment type="caution">
    <text evidence="3">The sequence shown here is derived from an EMBL/GenBank/DDBJ whole genome shotgun (WGS) entry which is preliminary data.</text>
</comment>
<dbReference type="SUPFAM" id="SSF81383">
    <property type="entry name" value="F-box domain"/>
    <property type="match status" value="1"/>
</dbReference>
<dbReference type="Proteomes" id="UP001152523">
    <property type="component" value="Unassembled WGS sequence"/>
</dbReference>
<dbReference type="PANTHER" id="PTHR31672:SF9">
    <property type="entry name" value="F-BOX DOMAIN-CONTAINING PROTEIN"/>
    <property type="match status" value="1"/>
</dbReference>
<dbReference type="Pfam" id="PF24750">
    <property type="entry name" value="b-prop_At3g26010-like"/>
    <property type="match status" value="1"/>
</dbReference>
<feature type="domain" description="F-box protein At3g26010-like beta-propeller" evidence="2">
    <location>
        <begin position="93"/>
        <end position="217"/>
    </location>
</feature>
<organism evidence="3 4">
    <name type="scientific">Cuscuta epithymum</name>
    <dbReference type="NCBI Taxonomy" id="186058"/>
    <lineage>
        <taxon>Eukaryota</taxon>
        <taxon>Viridiplantae</taxon>
        <taxon>Streptophyta</taxon>
        <taxon>Embryophyta</taxon>
        <taxon>Tracheophyta</taxon>
        <taxon>Spermatophyta</taxon>
        <taxon>Magnoliopsida</taxon>
        <taxon>eudicotyledons</taxon>
        <taxon>Gunneridae</taxon>
        <taxon>Pentapetalae</taxon>
        <taxon>asterids</taxon>
        <taxon>lamiids</taxon>
        <taxon>Solanales</taxon>
        <taxon>Convolvulaceae</taxon>
        <taxon>Cuscuteae</taxon>
        <taxon>Cuscuta</taxon>
        <taxon>Cuscuta subgen. Cuscuta</taxon>
    </lineage>
</organism>
<keyword evidence="4" id="KW-1185">Reference proteome</keyword>